<sequence>MRRKGASMQRIANMLGHFKNPYDAMSEEERSERERTIREEEEQMRRREYLRRLDYARIPERYKAAELADCLGEVQRYAQDVLDGGDGWMLLVGANGRGKTHQACAVLRHVARKMRGRFCTMQGILDECKDTFGRPESAESVKRRYISEPFLVIDDLGKEQATEWSLPLIFAIINGRYNRCKPTMFTTNMDANGLLAHLVRSGERTMADSVLSRVLTAERVAVEGVDRRRRHG</sequence>
<dbReference type="InterPro" id="IPR027417">
    <property type="entry name" value="P-loop_NTPase"/>
</dbReference>
<dbReference type="InterPro" id="IPR002611">
    <property type="entry name" value="IstB_ATP-bd"/>
</dbReference>
<comment type="caution">
    <text evidence="2">The sequence shown here is derived from an EMBL/GenBank/DDBJ whole genome shotgun (WGS) entry which is preliminary data.</text>
</comment>
<dbReference type="EMBL" id="WPCR01000007">
    <property type="protein sequence ID" value="NHM14457.1"/>
    <property type="molecule type" value="Genomic_DNA"/>
</dbReference>
<dbReference type="Gene3D" id="3.40.50.300">
    <property type="entry name" value="P-loop containing nucleotide triphosphate hydrolases"/>
    <property type="match status" value="1"/>
</dbReference>
<dbReference type="PANTHER" id="PTHR30050:SF4">
    <property type="entry name" value="ATP-BINDING PROTEIN RV3427C IN INSERTION SEQUENCE-RELATED"/>
    <property type="match status" value="1"/>
</dbReference>
<dbReference type="PANTHER" id="PTHR30050">
    <property type="entry name" value="CHROMOSOMAL REPLICATION INITIATOR PROTEIN DNAA"/>
    <property type="match status" value="1"/>
</dbReference>
<proteinExistence type="predicted"/>
<evidence type="ECO:0000313" key="2">
    <source>
        <dbReference type="EMBL" id="NHM14457.1"/>
    </source>
</evidence>
<name>A0ABX0IKA1_9ACTN</name>
<reference evidence="2 3" key="1">
    <citation type="submission" date="2019-11" db="EMBL/GenBank/DDBJ databases">
        <title>Eggerthellaceae novel genus isolated from the rectal contents of marmort.</title>
        <authorList>
            <person name="Zhang G."/>
        </authorList>
    </citation>
    <scope>NUCLEOTIDE SEQUENCE [LARGE SCALE GENOMIC DNA]</scope>
    <source>
        <strain evidence="3">zg-886</strain>
    </source>
</reference>
<feature type="domain" description="IstB-like ATP-binding" evidence="1">
    <location>
        <begin position="89"/>
        <end position="231"/>
    </location>
</feature>
<dbReference type="SUPFAM" id="SSF52540">
    <property type="entry name" value="P-loop containing nucleoside triphosphate hydrolases"/>
    <property type="match status" value="1"/>
</dbReference>
<keyword evidence="3" id="KW-1185">Reference proteome</keyword>
<dbReference type="Proteomes" id="UP000636394">
    <property type="component" value="Unassembled WGS sequence"/>
</dbReference>
<protein>
    <recommendedName>
        <fullName evidence="1">IstB-like ATP-binding domain-containing protein</fullName>
    </recommendedName>
</protein>
<evidence type="ECO:0000259" key="1">
    <source>
        <dbReference type="Pfam" id="PF01695"/>
    </source>
</evidence>
<gene>
    <name evidence="2" type="ORF">GMI68_06720</name>
</gene>
<accession>A0ABX0IKA1</accession>
<organism evidence="2 3">
    <name type="scientific">Xiamenia xianingshaonis</name>
    <dbReference type="NCBI Taxonomy" id="2682776"/>
    <lineage>
        <taxon>Bacteria</taxon>
        <taxon>Bacillati</taxon>
        <taxon>Actinomycetota</taxon>
        <taxon>Coriobacteriia</taxon>
        <taxon>Eggerthellales</taxon>
        <taxon>Eggerthellaceae</taxon>
        <taxon>Xiamenia</taxon>
    </lineage>
</organism>
<evidence type="ECO:0000313" key="3">
    <source>
        <dbReference type="Proteomes" id="UP000636394"/>
    </source>
</evidence>
<dbReference type="Pfam" id="PF01695">
    <property type="entry name" value="IstB_IS21"/>
    <property type="match status" value="1"/>
</dbReference>